<organism evidence="1 2">
    <name type="scientific">Bifidobacterium mongoliense DSM 21395</name>
    <dbReference type="NCBI Taxonomy" id="1437603"/>
    <lineage>
        <taxon>Bacteria</taxon>
        <taxon>Bacillati</taxon>
        <taxon>Actinomycetota</taxon>
        <taxon>Actinomycetes</taxon>
        <taxon>Bifidobacteriales</taxon>
        <taxon>Bifidobacteriaceae</taxon>
        <taxon>Bifidobacterium</taxon>
    </lineage>
</organism>
<reference evidence="1 2" key="1">
    <citation type="submission" date="2014-03" db="EMBL/GenBank/DDBJ databases">
        <title>Genomics of Bifidobacteria.</title>
        <authorList>
            <person name="Ventura M."/>
            <person name="Milani C."/>
            <person name="Lugli G.A."/>
        </authorList>
    </citation>
    <scope>NUCLEOTIDE SEQUENCE [LARGE SCALE GENOMIC DNA]</scope>
    <source>
        <strain evidence="1 2">DSM 21395</strain>
    </source>
</reference>
<keyword evidence="2" id="KW-1185">Reference proteome</keyword>
<dbReference type="Proteomes" id="UP000029082">
    <property type="component" value="Unassembled WGS sequence"/>
</dbReference>
<gene>
    <name evidence="1" type="ORF">BMON_0474</name>
</gene>
<protein>
    <submittedName>
        <fullName evidence="1">Transposase</fullName>
    </submittedName>
</protein>
<evidence type="ECO:0000313" key="1">
    <source>
        <dbReference type="EMBL" id="KFI79267.1"/>
    </source>
</evidence>
<name>A0A087C7L7_9BIFI</name>
<dbReference type="PANTHER" id="PTHR35004">
    <property type="entry name" value="TRANSPOSASE RV3428C-RELATED"/>
    <property type="match status" value="1"/>
</dbReference>
<proteinExistence type="predicted"/>
<sequence>MEDFSPKPETRPAQSRSRVEPYARVVDSWLRADRSMPRKQRHTARRVFDRLVAEQGFAGSYSSVQRWVKHWRQEHRAESEGFMELAWAPGIGQVDFGLAKAVIAGVERDVHVLVVSFPFSNMRFCVALPGENAECVCSGLITVFERIGRVPRILVFDNATGVGHRFGREVTMTGVFNAFQAHYRIGEVRFREPVLGS</sequence>
<dbReference type="AlphaFoldDB" id="A0A087C7L7"/>
<evidence type="ECO:0000313" key="2">
    <source>
        <dbReference type="Proteomes" id="UP000029082"/>
    </source>
</evidence>
<accession>A0A087C7L7</accession>
<comment type="caution">
    <text evidence="1">The sequence shown here is derived from an EMBL/GenBank/DDBJ whole genome shotgun (WGS) entry which is preliminary data.</text>
</comment>
<dbReference type="PANTHER" id="PTHR35004:SF7">
    <property type="entry name" value="INTEGRASE PROTEIN"/>
    <property type="match status" value="1"/>
</dbReference>
<dbReference type="STRING" id="1437603.GCA_000771525_01435"/>
<dbReference type="eggNOG" id="COG4584">
    <property type="taxonomic scope" value="Bacteria"/>
</dbReference>
<dbReference type="EMBL" id="JGZE01000002">
    <property type="protein sequence ID" value="KFI79267.1"/>
    <property type="molecule type" value="Genomic_DNA"/>
</dbReference>